<dbReference type="AlphaFoldDB" id="A0A8J8GC43"/>
<dbReference type="Proteomes" id="UP000610746">
    <property type="component" value="Unassembled WGS sequence"/>
</dbReference>
<feature type="domain" description="Carbohydrate-binding" evidence="1">
    <location>
        <begin position="12"/>
        <end position="166"/>
    </location>
</feature>
<dbReference type="Pfam" id="PF19313">
    <property type="entry name" value="DUF5916"/>
    <property type="match status" value="1"/>
</dbReference>
<evidence type="ECO:0000313" key="3">
    <source>
        <dbReference type="EMBL" id="NRS92992.1"/>
    </source>
</evidence>
<dbReference type="CDD" id="cd09618">
    <property type="entry name" value="CBM9_like_2"/>
    <property type="match status" value="1"/>
</dbReference>
<dbReference type="RefSeq" id="WP_226927488.1">
    <property type="nucleotide sequence ID" value="NZ_JABSNO010000014.1"/>
</dbReference>
<dbReference type="InterPro" id="IPR010502">
    <property type="entry name" value="Carb-bd_dom_fam9"/>
</dbReference>
<evidence type="ECO:0000259" key="2">
    <source>
        <dbReference type="Pfam" id="PF19313"/>
    </source>
</evidence>
<dbReference type="GO" id="GO:0016052">
    <property type="term" value="P:carbohydrate catabolic process"/>
    <property type="evidence" value="ECO:0007669"/>
    <property type="project" value="InterPro"/>
</dbReference>
<organism evidence="3 4">
    <name type="scientific">Frigoriflavimonas asaccharolytica</name>
    <dbReference type="NCBI Taxonomy" id="2735899"/>
    <lineage>
        <taxon>Bacteria</taxon>
        <taxon>Pseudomonadati</taxon>
        <taxon>Bacteroidota</taxon>
        <taxon>Flavobacteriia</taxon>
        <taxon>Flavobacteriales</taxon>
        <taxon>Weeksellaceae</taxon>
        <taxon>Frigoriflavimonas</taxon>
    </lineage>
</organism>
<comment type="caution">
    <text evidence="3">The sequence shown here is derived from an EMBL/GenBank/DDBJ whole genome shotgun (WGS) entry which is preliminary data.</text>
</comment>
<protein>
    <recommendedName>
        <fullName evidence="5">Carbohydrate binding protein with CBM9 domain</fullName>
    </recommendedName>
</protein>
<feature type="domain" description="DUF5916" evidence="2">
    <location>
        <begin position="205"/>
        <end position="772"/>
    </location>
</feature>
<proteinExistence type="predicted"/>
<accession>A0A8J8GC43</accession>
<evidence type="ECO:0008006" key="5">
    <source>
        <dbReference type="Google" id="ProtNLM"/>
    </source>
</evidence>
<evidence type="ECO:0000313" key="4">
    <source>
        <dbReference type="Proteomes" id="UP000610746"/>
    </source>
</evidence>
<dbReference type="Gene3D" id="2.60.40.1190">
    <property type="match status" value="1"/>
</dbReference>
<reference evidence="3" key="1">
    <citation type="submission" date="2020-05" db="EMBL/GenBank/DDBJ databases">
        <title>Genomic Encyclopedia of Type Strains, Phase IV (KMG-V): Genome sequencing to study the core and pangenomes of soil and plant-associated prokaryotes.</title>
        <authorList>
            <person name="Whitman W."/>
        </authorList>
    </citation>
    <scope>NUCLEOTIDE SEQUENCE</scope>
    <source>
        <strain evidence="3">16F</strain>
    </source>
</reference>
<keyword evidence="4" id="KW-1185">Reference proteome</keyword>
<dbReference type="InterPro" id="IPR045670">
    <property type="entry name" value="DUF5916"/>
</dbReference>
<sequence length="773" mass="89460">MITSKKTSNIKIDGILDDEAWMNVPVAKNFIERDPNNGAPESEDKRTEVKILYDDDGLYIAARMYDPEPHLIQKELVERDDVGNDDIFAVLINGYNDKQQSLQFLVMPTGVQYDAKITTDNGEDSSWNAVWQSAAHIDDQGWTVEIRIPYFELRFPKKAEQNWGINFFRRIQRTRTSYDWNMVDNTKGSSLLYDGNLLGIENINPPIRLSFLPYFSTYTNSYDGQSTQSINGGMDVKYGISDAFTLDTTLIPDFGQANIDRRVLNLSPFEQQFEEQRSFFTEGTELFNKGNLFYSRRVGGSPSRYPNTNDDENVEIYPTEVKLINATKISGRTSTGLGIGVFNGITERARATIKNEITGETREEIVEPLANYNVLVLDQRFRENSSLAFVNTSTLREGDFRDANVSALLLDLTNKANTYNFFGNAKGSWVKDGEDIFGTELSAGFGKISGKHRFSFNTEVRTKDYNIDDLGYTGGTNYFDANAYYGFRILQPTKRFNNININTNLSHRRRLETDLYGRLELNSNISFTDKEFRNFGGGIEVSFTKENDFYEPRRFGRYLQLPGYFDSWLWYNSDSRKKFRYNLSVDYYAYDEKARNTVNFNSYFSYRFSDKISAYYDNNFQNSNNETGFAGRNTDDIFISRRRVNSAENRIGAQYTINDKMGLNFAFRHYYSEVNNNQFYSLNQDGTLTNAPTFNKDNETFNTWNVDLRYSWWFAPGSNLTLLFRNATQNYLSESRINFKNNFQQLFNEPMANNLSLKITYFLDYNKVKKVFN</sequence>
<dbReference type="Pfam" id="PF06452">
    <property type="entry name" value="CBM9_1"/>
    <property type="match status" value="1"/>
</dbReference>
<dbReference type="GO" id="GO:0030246">
    <property type="term" value="F:carbohydrate binding"/>
    <property type="evidence" value="ECO:0007669"/>
    <property type="project" value="InterPro"/>
</dbReference>
<evidence type="ECO:0000259" key="1">
    <source>
        <dbReference type="Pfam" id="PF06452"/>
    </source>
</evidence>
<dbReference type="SUPFAM" id="SSF49344">
    <property type="entry name" value="CBD9-like"/>
    <property type="match status" value="1"/>
</dbReference>
<dbReference type="EMBL" id="JABSNO010000014">
    <property type="protein sequence ID" value="NRS92992.1"/>
    <property type="molecule type" value="Genomic_DNA"/>
</dbReference>
<name>A0A8J8GC43_9FLAO</name>
<dbReference type="GO" id="GO:0004553">
    <property type="term" value="F:hydrolase activity, hydrolyzing O-glycosyl compounds"/>
    <property type="evidence" value="ECO:0007669"/>
    <property type="project" value="InterPro"/>
</dbReference>
<gene>
    <name evidence="3" type="ORF">HNQ03_002076</name>
</gene>